<accession>A0AAD5Y662</accession>
<comment type="caution">
    <text evidence="2">The sequence shown here is derived from an EMBL/GenBank/DDBJ whole genome shotgun (WGS) entry which is preliminary data.</text>
</comment>
<name>A0AAD5Y662_9FUNG</name>
<evidence type="ECO:0000313" key="2">
    <source>
        <dbReference type="EMBL" id="KAJ3254506.1"/>
    </source>
</evidence>
<dbReference type="Proteomes" id="UP001210925">
    <property type="component" value="Unassembled WGS sequence"/>
</dbReference>
<evidence type="ECO:0000313" key="3">
    <source>
        <dbReference type="Proteomes" id="UP001210925"/>
    </source>
</evidence>
<evidence type="ECO:0000256" key="1">
    <source>
        <dbReference type="SAM" id="MobiDB-lite"/>
    </source>
</evidence>
<dbReference type="EMBL" id="JADGKB010000084">
    <property type="protein sequence ID" value="KAJ3254506.1"/>
    <property type="molecule type" value="Genomic_DNA"/>
</dbReference>
<feature type="region of interest" description="Disordered" evidence="1">
    <location>
        <begin position="1"/>
        <end position="126"/>
    </location>
</feature>
<feature type="compositionally biased region" description="Basic and acidic residues" evidence="1">
    <location>
        <begin position="21"/>
        <end position="38"/>
    </location>
</feature>
<proteinExistence type="predicted"/>
<reference evidence="2" key="1">
    <citation type="submission" date="2020-05" db="EMBL/GenBank/DDBJ databases">
        <title>Phylogenomic resolution of chytrid fungi.</title>
        <authorList>
            <person name="Stajich J.E."/>
            <person name="Amses K."/>
            <person name="Simmons R."/>
            <person name="Seto K."/>
            <person name="Myers J."/>
            <person name="Bonds A."/>
            <person name="Quandt C.A."/>
            <person name="Barry K."/>
            <person name="Liu P."/>
            <person name="Grigoriev I."/>
            <person name="Longcore J.E."/>
            <person name="James T.Y."/>
        </authorList>
    </citation>
    <scope>NUCLEOTIDE SEQUENCE</scope>
    <source>
        <strain evidence="2">PLAUS21</strain>
    </source>
</reference>
<gene>
    <name evidence="2" type="ORF">HK103_007142</name>
</gene>
<keyword evidence="3" id="KW-1185">Reference proteome</keyword>
<feature type="compositionally biased region" description="Acidic residues" evidence="1">
    <location>
        <begin position="39"/>
        <end position="85"/>
    </location>
</feature>
<organism evidence="2 3">
    <name type="scientific">Boothiomyces macroporosus</name>
    <dbReference type="NCBI Taxonomy" id="261099"/>
    <lineage>
        <taxon>Eukaryota</taxon>
        <taxon>Fungi</taxon>
        <taxon>Fungi incertae sedis</taxon>
        <taxon>Chytridiomycota</taxon>
        <taxon>Chytridiomycota incertae sedis</taxon>
        <taxon>Chytridiomycetes</taxon>
        <taxon>Rhizophydiales</taxon>
        <taxon>Terramycetaceae</taxon>
        <taxon>Boothiomyces</taxon>
    </lineage>
</organism>
<sequence>MSEQKDKGKKPLSPTKQVLPEPEKPVDRKDKGKEKAEIPEESDDESFVEDDSDDDDDSDDEFTSEEEEEQLIQDELAELFDEAEQNGDKSDYQVGLRSGAIKQKRPLQDAKVGSASGISKKPKSEK</sequence>
<dbReference type="AlphaFoldDB" id="A0AAD5Y662"/>
<protein>
    <submittedName>
        <fullName evidence="2">Uncharacterized protein</fullName>
    </submittedName>
</protein>